<accession>A0A1W6LNM3</accession>
<comment type="similarity">
    <text evidence="1 6">Belongs to the methyltransferase superfamily. RsmH family.</text>
</comment>
<reference evidence="9" key="1">
    <citation type="submission" date="2017-04" db="EMBL/GenBank/DDBJ databases">
        <title>Comparative genomics and description of representatives of a novel lineage of planctomycetes thriving in anoxic sediments.</title>
        <authorList>
            <person name="Spring S."/>
            <person name="Bunk B."/>
            <person name="Sproer C."/>
        </authorList>
    </citation>
    <scope>NUCLEOTIDE SEQUENCE [LARGE SCALE GENOMIC DNA]</scope>
    <source>
        <strain evidence="9">ST-PulAB-D4</strain>
    </source>
</reference>
<feature type="binding site" evidence="6">
    <location>
        <position position="101"/>
    </location>
    <ligand>
        <name>S-adenosyl-L-methionine</name>
        <dbReference type="ChEBI" id="CHEBI:59789"/>
    </ligand>
</feature>
<dbReference type="Proteomes" id="UP000193334">
    <property type="component" value="Chromosome"/>
</dbReference>
<evidence type="ECO:0000256" key="5">
    <source>
        <dbReference type="ARBA" id="ARBA00022691"/>
    </source>
</evidence>
<feature type="region of interest" description="Disordered" evidence="7">
    <location>
        <begin position="274"/>
        <end position="293"/>
    </location>
</feature>
<keyword evidence="9" id="KW-1185">Reference proteome</keyword>
<comment type="function">
    <text evidence="6">Specifically methylates the N4 position of cytidine in position 1402 (C1402) of 16S rRNA.</text>
</comment>
<dbReference type="GO" id="GO:0070475">
    <property type="term" value="P:rRNA base methylation"/>
    <property type="evidence" value="ECO:0007669"/>
    <property type="project" value="UniProtKB-UniRule"/>
</dbReference>
<dbReference type="KEGG" id="pbp:STSP1_01737"/>
<dbReference type="InterPro" id="IPR002903">
    <property type="entry name" value="RsmH"/>
</dbReference>
<dbReference type="PIRSF" id="PIRSF004486">
    <property type="entry name" value="MraW"/>
    <property type="match status" value="1"/>
</dbReference>
<organism evidence="8 9">
    <name type="scientific">Sedimentisphaera salicampi</name>
    <dbReference type="NCBI Taxonomy" id="1941349"/>
    <lineage>
        <taxon>Bacteria</taxon>
        <taxon>Pseudomonadati</taxon>
        <taxon>Planctomycetota</taxon>
        <taxon>Phycisphaerae</taxon>
        <taxon>Sedimentisphaerales</taxon>
        <taxon>Sedimentisphaeraceae</taxon>
        <taxon>Sedimentisphaera</taxon>
    </lineage>
</organism>
<comment type="subcellular location">
    <subcellularLocation>
        <location evidence="6">Cytoplasm</location>
    </subcellularLocation>
</comment>
<dbReference type="STRING" id="1941349.STSP1_01737"/>
<dbReference type="RefSeq" id="WP_085755980.1">
    <property type="nucleotide sequence ID" value="NZ_CP021023.1"/>
</dbReference>
<dbReference type="Pfam" id="PF01795">
    <property type="entry name" value="Methyltransf_5"/>
    <property type="match status" value="1"/>
</dbReference>
<dbReference type="SUPFAM" id="SSF81799">
    <property type="entry name" value="Putative methyltransferase TM0872, insert domain"/>
    <property type="match status" value="1"/>
</dbReference>
<gene>
    <name evidence="8" type="primary">rsmH_1</name>
    <name evidence="6" type="synonym">rsmH</name>
    <name evidence="8" type="ORF">STSP1_01737</name>
</gene>
<dbReference type="AlphaFoldDB" id="A0A1W6LNM3"/>
<feature type="binding site" evidence="6">
    <location>
        <position position="80"/>
    </location>
    <ligand>
        <name>S-adenosyl-L-methionine</name>
        <dbReference type="ChEBI" id="CHEBI:59789"/>
    </ligand>
</feature>
<sequence length="293" mass="32377">MSAKHIPVLAETLLQWISIGKDAVFVDCTLGHGGHAYLISKKLSSSGMIIGFDVDQKSLDYSADVLAGAECRVALVKSNFCRVKDNLHRLGQAKADLIFADLGFSSGQVEDPDRGMSFQNNMPLDMRLNEDIEITAADIVNTAPEEELADIIYQYGEERASRKIARLICQRRQHQKITSTGQLASLTARVVRTGGKQHPATRTFQALRIAVNDELGVLEKLLQDAPEILKPGGQVAVISFHSLEDRIVKQNFKENKQAGIYEIVTKKPLTASEGEVRENPRSRSAKLRIAKRV</sequence>
<feature type="binding site" evidence="6">
    <location>
        <begin position="33"/>
        <end position="35"/>
    </location>
    <ligand>
        <name>S-adenosyl-L-methionine</name>
        <dbReference type="ChEBI" id="CHEBI:59789"/>
    </ligand>
</feature>
<dbReference type="EC" id="2.1.1.199" evidence="6"/>
<dbReference type="Gene3D" id="3.40.50.150">
    <property type="entry name" value="Vaccinia Virus protein VP39"/>
    <property type="match status" value="1"/>
</dbReference>
<feature type="compositionally biased region" description="Basic residues" evidence="7">
    <location>
        <begin position="283"/>
        <end position="293"/>
    </location>
</feature>
<feature type="binding site" evidence="6">
    <location>
        <position position="108"/>
    </location>
    <ligand>
        <name>S-adenosyl-L-methionine</name>
        <dbReference type="ChEBI" id="CHEBI:59789"/>
    </ligand>
</feature>
<keyword evidence="5 6" id="KW-0949">S-adenosyl-L-methionine</keyword>
<keyword evidence="3 6" id="KW-0489">Methyltransferase</keyword>
<evidence type="ECO:0000313" key="9">
    <source>
        <dbReference type="Proteomes" id="UP000193334"/>
    </source>
</evidence>
<dbReference type="InterPro" id="IPR029063">
    <property type="entry name" value="SAM-dependent_MTases_sf"/>
</dbReference>
<evidence type="ECO:0000256" key="2">
    <source>
        <dbReference type="ARBA" id="ARBA00022552"/>
    </source>
</evidence>
<dbReference type="PANTHER" id="PTHR11265">
    <property type="entry name" value="S-ADENOSYL-METHYLTRANSFERASE MRAW"/>
    <property type="match status" value="1"/>
</dbReference>
<dbReference type="Gene3D" id="1.10.150.170">
    <property type="entry name" value="Putative methyltransferase TM0872, insert domain"/>
    <property type="match status" value="1"/>
</dbReference>
<dbReference type="NCBIfam" id="TIGR00006">
    <property type="entry name" value="16S rRNA (cytosine(1402)-N(4))-methyltransferase RsmH"/>
    <property type="match status" value="1"/>
</dbReference>
<keyword evidence="4 6" id="KW-0808">Transferase</keyword>
<evidence type="ECO:0000256" key="1">
    <source>
        <dbReference type="ARBA" id="ARBA00010396"/>
    </source>
</evidence>
<proteinExistence type="inferred from homology"/>
<dbReference type="GO" id="GO:0005737">
    <property type="term" value="C:cytoplasm"/>
    <property type="evidence" value="ECO:0007669"/>
    <property type="project" value="UniProtKB-SubCell"/>
</dbReference>
<evidence type="ECO:0000256" key="6">
    <source>
        <dbReference type="HAMAP-Rule" id="MF_01007"/>
    </source>
</evidence>
<evidence type="ECO:0000256" key="4">
    <source>
        <dbReference type="ARBA" id="ARBA00022679"/>
    </source>
</evidence>
<dbReference type="HAMAP" id="MF_01007">
    <property type="entry name" value="16SrRNA_methyltr_H"/>
    <property type="match status" value="1"/>
</dbReference>
<dbReference type="GO" id="GO:0071424">
    <property type="term" value="F:rRNA (cytosine-N4-)-methyltransferase activity"/>
    <property type="evidence" value="ECO:0007669"/>
    <property type="project" value="UniProtKB-UniRule"/>
</dbReference>
<keyword evidence="6" id="KW-0963">Cytoplasm</keyword>
<keyword evidence="2 6" id="KW-0698">rRNA processing</keyword>
<evidence type="ECO:0000256" key="7">
    <source>
        <dbReference type="SAM" id="MobiDB-lite"/>
    </source>
</evidence>
<evidence type="ECO:0000313" key="8">
    <source>
        <dbReference type="EMBL" id="ARN57333.1"/>
    </source>
</evidence>
<dbReference type="PANTHER" id="PTHR11265:SF0">
    <property type="entry name" value="12S RRNA N4-METHYLCYTIDINE METHYLTRANSFERASE"/>
    <property type="match status" value="1"/>
</dbReference>
<evidence type="ECO:0000256" key="3">
    <source>
        <dbReference type="ARBA" id="ARBA00022603"/>
    </source>
</evidence>
<name>A0A1W6LNM3_9BACT</name>
<dbReference type="InterPro" id="IPR023397">
    <property type="entry name" value="SAM-dep_MeTrfase_MraW_recog"/>
</dbReference>
<dbReference type="SUPFAM" id="SSF53335">
    <property type="entry name" value="S-adenosyl-L-methionine-dependent methyltransferases"/>
    <property type="match status" value="1"/>
</dbReference>
<comment type="catalytic activity">
    <reaction evidence="6">
        <text>cytidine(1402) in 16S rRNA + S-adenosyl-L-methionine = N(4)-methylcytidine(1402) in 16S rRNA + S-adenosyl-L-homocysteine + H(+)</text>
        <dbReference type="Rhea" id="RHEA:42928"/>
        <dbReference type="Rhea" id="RHEA-COMP:10286"/>
        <dbReference type="Rhea" id="RHEA-COMP:10287"/>
        <dbReference type="ChEBI" id="CHEBI:15378"/>
        <dbReference type="ChEBI" id="CHEBI:57856"/>
        <dbReference type="ChEBI" id="CHEBI:59789"/>
        <dbReference type="ChEBI" id="CHEBI:74506"/>
        <dbReference type="ChEBI" id="CHEBI:82748"/>
        <dbReference type="EC" id="2.1.1.199"/>
    </reaction>
</comment>
<feature type="binding site" evidence="6">
    <location>
        <position position="53"/>
    </location>
    <ligand>
        <name>S-adenosyl-L-methionine</name>
        <dbReference type="ChEBI" id="CHEBI:59789"/>
    </ligand>
</feature>
<dbReference type="FunFam" id="1.10.150.170:FF:000003">
    <property type="entry name" value="Ribosomal RNA small subunit methyltransferase H"/>
    <property type="match status" value="1"/>
</dbReference>
<protein>
    <recommendedName>
        <fullName evidence="6">Ribosomal RNA small subunit methyltransferase H</fullName>
        <ecNumber evidence="6">2.1.1.199</ecNumber>
    </recommendedName>
    <alternativeName>
        <fullName evidence="6">16S rRNA m(4)C1402 methyltransferase</fullName>
    </alternativeName>
    <alternativeName>
        <fullName evidence="6">rRNA (cytosine-N(4)-)-methyltransferase RsmH</fullName>
    </alternativeName>
</protein>
<dbReference type="EMBL" id="CP021023">
    <property type="protein sequence ID" value="ARN57333.1"/>
    <property type="molecule type" value="Genomic_DNA"/>
</dbReference>